<dbReference type="InterPro" id="IPR023459">
    <property type="entry name" value="Tscrpt_elong_fac_GreA/B_fam"/>
</dbReference>
<name>A0A1G1WDH6_9BACT</name>
<accession>A0A1G1WDH6</accession>
<proteinExistence type="predicted"/>
<evidence type="ECO:0000313" key="3">
    <source>
        <dbReference type="Proteomes" id="UP000177588"/>
    </source>
</evidence>
<dbReference type="GO" id="GO:0032784">
    <property type="term" value="P:regulation of DNA-templated transcription elongation"/>
    <property type="evidence" value="ECO:0007669"/>
    <property type="project" value="InterPro"/>
</dbReference>
<feature type="domain" description="Transcription elongation factor GreA/GreB C-terminal" evidence="1">
    <location>
        <begin position="116"/>
        <end position="186"/>
    </location>
</feature>
<protein>
    <recommendedName>
        <fullName evidence="1">Transcription elongation factor GreA/GreB C-terminal domain-containing protein</fullName>
    </recommendedName>
</protein>
<dbReference type="Proteomes" id="UP000177588">
    <property type="component" value="Unassembled WGS sequence"/>
</dbReference>
<organism evidence="2 3">
    <name type="scientific">Candidatus Woykebacteria bacterium RBG_16_44_10</name>
    <dbReference type="NCBI Taxonomy" id="1802597"/>
    <lineage>
        <taxon>Bacteria</taxon>
        <taxon>Candidatus Woykeibacteriota</taxon>
    </lineage>
</organism>
<dbReference type="GO" id="GO:0070063">
    <property type="term" value="F:RNA polymerase binding"/>
    <property type="evidence" value="ECO:0007669"/>
    <property type="project" value="InterPro"/>
</dbReference>
<dbReference type="InterPro" id="IPR001437">
    <property type="entry name" value="Tscrpt_elong_fac_GreA/B_C"/>
</dbReference>
<evidence type="ECO:0000259" key="1">
    <source>
        <dbReference type="Pfam" id="PF01272"/>
    </source>
</evidence>
<dbReference type="STRING" id="1802597.A2Z24_00675"/>
<dbReference type="EMBL" id="MHCT01000031">
    <property type="protein sequence ID" value="OGY25337.1"/>
    <property type="molecule type" value="Genomic_DNA"/>
</dbReference>
<dbReference type="PIRSF" id="PIRSF006092">
    <property type="entry name" value="GreA_GreB"/>
    <property type="match status" value="1"/>
</dbReference>
<dbReference type="SUPFAM" id="SSF54534">
    <property type="entry name" value="FKBP-like"/>
    <property type="match status" value="1"/>
</dbReference>
<sequence>MVKLLGWFWPKSFSKEGSVPNWFKSSHGGGEVVAMTRKGKQRLVRERDQLRERAGGVDAQIQRLERGATAASNQERASQLWELLNQREQIARQLQKLETTLGQSTIIPEGCGASLIGVGSKVTVMFLTGSEPGKMGTYTIAGRGDLKGGMIGTASPLGTALLGHIGGDEVEFTVNQYPNKVRVLRVR</sequence>
<dbReference type="InterPro" id="IPR036953">
    <property type="entry name" value="GreA/GreB_C_sf"/>
</dbReference>
<comment type="caution">
    <text evidence="2">The sequence shown here is derived from an EMBL/GenBank/DDBJ whole genome shotgun (WGS) entry which is preliminary data.</text>
</comment>
<reference evidence="2 3" key="1">
    <citation type="journal article" date="2016" name="Nat. Commun.">
        <title>Thousands of microbial genomes shed light on interconnected biogeochemical processes in an aquifer system.</title>
        <authorList>
            <person name="Anantharaman K."/>
            <person name="Brown C.T."/>
            <person name="Hug L.A."/>
            <person name="Sharon I."/>
            <person name="Castelle C.J."/>
            <person name="Probst A.J."/>
            <person name="Thomas B.C."/>
            <person name="Singh A."/>
            <person name="Wilkins M.J."/>
            <person name="Karaoz U."/>
            <person name="Brodie E.L."/>
            <person name="Williams K.H."/>
            <person name="Hubbard S.S."/>
            <person name="Banfield J.F."/>
        </authorList>
    </citation>
    <scope>NUCLEOTIDE SEQUENCE [LARGE SCALE GENOMIC DNA]</scope>
</reference>
<dbReference type="Gene3D" id="3.10.50.30">
    <property type="entry name" value="Transcription elongation factor, GreA/GreB, C-terminal domain"/>
    <property type="match status" value="1"/>
</dbReference>
<dbReference type="GO" id="GO:0003677">
    <property type="term" value="F:DNA binding"/>
    <property type="evidence" value="ECO:0007669"/>
    <property type="project" value="InterPro"/>
</dbReference>
<dbReference type="AlphaFoldDB" id="A0A1G1WDH6"/>
<evidence type="ECO:0000313" key="2">
    <source>
        <dbReference type="EMBL" id="OGY25337.1"/>
    </source>
</evidence>
<dbReference type="Pfam" id="PF01272">
    <property type="entry name" value="GreA_GreB"/>
    <property type="match status" value="1"/>
</dbReference>
<gene>
    <name evidence="2" type="ORF">A2Z24_00675</name>
</gene>